<dbReference type="OrthoDB" id="8746011at2"/>
<protein>
    <submittedName>
        <fullName evidence="1">Uncharacterized protein</fullName>
    </submittedName>
</protein>
<sequence>MTDLLQAAIEAYGGMERWRGVRSVDVRFNFSGAALVVKGFPRHLQPSCSIDVRECRVVFQRLGGDPDDRWIFTADRVWIERRDGSVVEERRNPRDAFAGHVWESKWDALHLTYFIGYAMWNYVSIPFLLAKPGFVTRELGVHQENDEQWRVLEVIYPDKVPAHTKKQKFYFGLDFLLRRMDYVTDVARGVAAHYCLDHRSYHGIMICTLRRVVSRTDDGAKVSGRTGFLLDYVDVEVRR</sequence>
<dbReference type="AlphaFoldDB" id="A0A1M7CW11"/>
<organism evidence="1 2">
    <name type="scientific">Bradyrhizobium lablabi</name>
    <dbReference type="NCBI Taxonomy" id="722472"/>
    <lineage>
        <taxon>Bacteria</taxon>
        <taxon>Pseudomonadati</taxon>
        <taxon>Pseudomonadota</taxon>
        <taxon>Alphaproteobacteria</taxon>
        <taxon>Hyphomicrobiales</taxon>
        <taxon>Nitrobacteraceae</taxon>
        <taxon>Bradyrhizobium</taxon>
    </lineage>
</organism>
<evidence type="ECO:0000313" key="2">
    <source>
        <dbReference type="Proteomes" id="UP000183208"/>
    </source>
</evidence>
<evidence type="ECO:0000313" key="1">
    <source>
        <dbReference type="EMBL" id="SED75886.1"/>
    </source>
</evidence>
<dbReference type="EMBL" id="FNTI01000001">
    <property type="protein sequence ID" value="SED75886.1"/>
    <property type="molecule type" value="Genomic_DNA"/>
</dbReference>
<dbReference type="RefSeq" id="WP_074824851.1">
    <property type="nucleotide sequence ID" value="NZ_FNTI01000001.1"/>
</dbReference>
<reference evidence="1 2" key="1">
    <citation type="submission" date="2016-10" db="EMBL/GenBank/DDBJ databases">
        <authorList>
            <person name="de Groot N.N."/>
        </authorList>
    </citation>
    <scope>NUCLEOTIDE SEQUENCE [LARGE SCALE GENOMIC DNA]</scope>
    <source>
        <strain evidence="1 2">GAS522</strain>
    </source>
</reference>
<proteinExistence type="predicted"/>
<accession>A0A1M7CW11</accession>
<gene>
    <name evidence="1" type="ORF">SAMN05444171_5062</name>
</gene>
<name>A0A1M7CW11_9BRAD</name>
<dbReference type="Proteomes" id="UP000183208">
    <property type="component" value="Unassembled WGS sequence"/>
</dbReference>